<dbReference type="PROSITE" id="PS51257">
    <property type="entry name" value="PROKAR_LIPOPROTEIN"/>
    <property type="match status" value="1"/>
</dbReference>
<dbReference type="EMBL" id="CP058554">
    <property type="protein sequence ID" value="QMV71810.1"/>
    <property type="molecule type" value="Genomic_DNA"/>
</dbReference>
<reference evidence="1 2" key="1">
    <citation type="journal article" date="2020" name="G3 (Bethesda)">
        <title>CeMbio - The Caenorhabditis elegans Microbiome Resource.</title>
        <authorList>
            <person name="Dirksen P."/>
            <person name="Assie A."/>
            <person name="Zimmermann J."/>
            <person name="Zhang F."/>
            <person name="Tietje A.M."/>
            <person name="Marsh S.A."/>
            <person name="Felix M.A."/>
            <person name="Shapira M."/>
            <person name="Kaleta C."/>
            <person name="Schulenburg H."/>
            <person name="Samuel B."/>
        </authorList>
    </citation>
    <scope>NUCLEOTIDE SEQUENCE [LARGE SCALE GENOMIC DNA]</scope>
    <source>
        <strain evidence="1 2">BIGb0172</strain>
    </source>
</reference>
<accession>A0A7G5ECT5</accession>
<dbReference type="AlphaFoldDB" id="A0A7G5ECT5"/>
<dbReference type="InterPro" id="IPR032710">
    <property type="entry name" value="NTF2-like_dom_sf"/>
</dbReference>
<protein>
    <recommendedName>
        <fullName evidence="3">Nuclear transport factor 2 family protein</fullName>
    </recommendedName>
</protein>
<dbReference type="RefSeq" id="WP_182326239.1">
    <property type="nucleotide sequence ID" value="NZ_CP058554.1"/>
</dbReference>
<keyword evidence="2" id="KW-1185">Reference proteome</keyword>
<dbReference type="SUPFAM" id="SSF54427">
    <property type="entry name" value="NTF2-like"/>
    <property type="match status" value="1"/>
</dbReference>
<evidence type="ECO:0000313" key="2">
    <source>
        <dbReference type="Proteomes" id="UP000515240"/>
    </source>
</evidence>
<dbReference type="Gene3D" id="3.10.450.50">
    <property type="match status" value="1"/>
</dbReference>
<evidence type="ECO:0008006" key="3">
    <source>
        <dbReference type="Google" id="ProtNLM"/>
    </source>
</evidence>
<proteinExistence type="predicted"/>
<evidence type="ECO:0000313" key="1">
    <source>
        <dbReference type="EMBL" id="QMV71810.1"/>
    </source>
</evidence>
<name>A0A7G5ECT5_9BURK</name>
<sequence>MKTSLLSPIAAGALLASLTGCSSKLNEGDIYLAMAKVEQAVQQQDSAAVAQWLAPQAQVVIDMRQADMPEPMRLNKSEYLQLLNASWSAAGNRHSHERSNTRVEMARGGKTATAYATVRESAALQGQPVTSVSDEVATFAMLDGKLQITYVQATLLSMQ</sequence>
<dbReference type="KEGG" id="cpis:HS961_02590"/>
<gene>
    <name evidence="1" type="ORF">HS961_02590</name>
</gene>
<dbReference type="Proteomes" id="UP000515240">
    <property type="component" value="Chromosome"/>
</dbReference>
<organism evidence="1 2">
    <name type="scientific">Comamonas piscis</name>
    <dbReference type="NCBI Taxonomy" id="1562974"/>
    <lineage>
        <taxon>Bacteria</taxon>
        <taxon>Pseudomonadati</taxon>
        <taxon>Pseudomonadota</taxon>
        <taxon>Betaproteobacteria</taxon>
        <taxon>Burkholderiales</taxon>
        <taxon>Comamonadaceae</taxon>
        <taxon>Comamonas</taxon>
    </lineage>
</organism>